<feature type="signal peptide" evidence="1">
    <location>
        <begin position="1"/>
        <end position="28"/>
    </location>
</feature>
<keyword evidence="3" id="KW-1185">Reference proteome</keyword>
<organism evidence="2 3">
    <name type="scientific">Pomacea canaliculata</name>
    <name type="common">Golden apple snail</name>
    <dbReference type="NCBI Taxonomy" id="400727"/>
    <lineage>
        <taxon>Eukaryota</taxon>
        <taxon>Metazoa</taxon>
        <taxon>Spiralia</taxon>
        <taxon>Lophotrochozoa</taxon>
        <taxon>Mollusca</taxon>
        <taxon>Gastropoda</taxon>
        <taxon>Caenogastropoda</taxon>
        <taxon>Architaenioglossa</taxon>
        <taxon>Ampullarioidea</taxon>
        <taxon>Ampullariidae</taxon>
        <taxon>Pomacea</taxon>
    </lineage>
</organism>
<feature type="chain" id="PRO_5015648977" evidence="1">
    <location>
        <begin position="29"/>
        <end position="156"/>
    </location>
</feature>
<accession>A0A2T7NLW9</accession>
<name>A0A2T7NLW9_POMCA</name>
<dbReference type="AlphaFoldDB" id="A0A2T7NLW9"/>
<protein>
    <submittedName>
        <fullName evidence="2">Uncharacterized protein</fullName>
    </submittedName>
</protein>
<sequence length="156" mass="16707">MVGKASNWTSTLTRNIILMAMFVILVDSQNWKPLNIGQRDLPAPCLDKIIEVCIRCPEELIAVQADQLSELCCDPSSRLTLKCLKTNPHVPTINPACIRKQDNGTNGKMSVTLGDIPPSTSPVSSSAAAAAAVGARFPWFCSGHSLLAMIMPLGTS</sequence>
<gene>
    <name evidence="2" type="ORF">C0Q70_17967</name>
</gene>
<reference evidence="2 3" key="1">
    <citation type="submission" date="2018-04" db="EMBL/GenBank/DDBJ databases">
        <title>The genome of golden apple snail Pomacea canaliculata provides insight into stress tolerance and invasive adaptation.</title>
        <authorList>
            <person name="Liu C."/>
            <person name="Liu B."/>
            <person name="Ren Y."/>
            <person name="Zhang Y."/>
            <person name="Wang H."/>
            <person name="Li S."/>
            <person name="Jiang F."/>
            <person name="Yin L."/>
            <person name="Zhang G."/>
            <person name="Qian W."/>
            <person name="Fan W."/>
        </authorList>
    </citation>
    <scope>NUCLEOTIDE SEQUENCE [LARGE SCALE GENOMIC DNA]</scope>
    <source>
        <strain evidence="2">SZHN2017</strain>
        <tissue evidence="2">Muscle</tissue>
    </source>
</reference>
<comment type="caution">
    <text evidence="2">The sequence shown here is derived from an EMBL/GenBank/DDBJ whole genome shotgun (WGS) entry which is preliminary data.</text>
</comment>
<dbReference type="Proteomes" id="UP000245119">
    <property type="component" value="Linkage Group LG11"/>
</dbReference>
<evidence type="ECO:0000313" key="2">
    <source>
        <dbReference type="EMBL" id="PVD22162.1"/>
    </source>
</evidence>
<proteinExistence type="predicted"/>
<evidence type="ECO:0000313" key="3">
    <source>
        <dbReference type="Proteomes" id="UP000245119"/>
    </source>
</evidence>
<keyword evidence="1" id="KW-0732">Signal</keyword>
<evidence type="ECO:0000256" key="1">
    <source>
        <dbReference type="SAM" id="SignalP"/>
    </source>
</evidence>
<dbReference type="EMBL" id="PZQS01000011">
    <property type="protein sequence ID" value="PVD22162.1"/>
    <property type="molecule type" value="Genomic_DNA"/>
</dbReference>